<evidence type="ECO:0000313" key="6">
    <source>
        <dbReference type="Proteomes" id="UP000605970"/>
    </source>
</evidence>
<feature type="signal peptide" evidence="3">
    <location>
        <begin position="1"/>
        <end position="20"/>
    </location>
</feature>
<dbReference type="SUPFAM" id="SSF52151">
    <property type="entry name" value="FabD/lysophospholipase-like"/>
    <property type="match status" value="1"/>
</dbReference>
<accession>A0A8T0A0H0</accession>
<dbReference type="InterPro" id="IPR001227">
    <property type="entry name" value="Ac_transferase_dom_sf"/>
</dbReference>
<name>A0A8T0A0H0_9BILA</name>
<reference evidence="5" key="1">
    <citation type="journal article" date="2020" name="Ecol. Evol.">
        <title>Genome structure and content of the rice root-knot nematode (Meloidogyne graminicola).</title>
        <authorList>
            <person name="Phan N.T."/>
            <person name="Danchin E.G.J."/>
            <person name="Klopp C."/>
            <person name="Perfus-Barbeoch L."/>
            <person name="Kozlowski D.K."/>
            <person name="Koutsovoulos G.D."/>
            <person name="Lopez-Roques C."/>
            <person name="Bouchez O."/>
            <person name="Zahm M."/>
            <person name="Besnard G."/>
            <person name="Bellafiore S."/>
        </authorList>
    </citation>
    <scope>NUCLEOTIDE SEQUENCE</scope>
    <source>
        <strain evidence="5">VN-18</strain>
    </source>
</reference>
<evidence type="ECO:0000256" key="3">
    <source>
        <dbReference type="SAM" id="SignalP"/>
    </source>
</evidence>
<sequence length="603" mass="70663">YINIFIILFFLFLIPSIIYSIGEVQLNNNNSIAIGNINIFNNNNNNLISIEGIIAKRFEKNKINKNYLKENKQNNNIPLFNKEATKFRLFPLSAESKNSLKFFALKLVEFIKEENPNIDQLSNYLLFKQKHFICFRKIILAKDLNELNKELLKIINNEEEIIENNKNKKINLAVFFGPQGVQFPGMFLKERQLFPLLNNKIINICKQLEINKENKDQLINLILNEKEELFSKNILFSNSIIQCSIFVIYQSIWQFLLKIFNFKINLFFGHSFGEICALCSAKYFNINKGINLLWKRGELIEKGTKQTKMLLIEQKEIEKNENLHFPPQIYLSARLSSSIFVLVGIPSHIEFYFNKIIKEEKNQKIKSAKILEKINYGYHSNEFMGPIIKDFKFFMNQIFNKNIKYLNNNKIIISNLDGNILQKSSLDLVEYLGKQLSKPVRLDLCLKTLINKNIQILLEIGPSNILPKLINEIENELGIKLNKRIKIIKIMENKLKEEEEEEEPPQILKAISQLWEYGFSITFNLLFNSINNNQLNDKIFNNLLIKEEIINKKIKTTKLNKKELNNNLLFNYSSSIFLPLKNFTNLNKNNNKILNIFCIHPIS</sequence>
<dbReference type="SMART" id="SM00827">
    <property type="entry name" value="PKS_AT"/>
    <property type="match status" value="1"/>
</dbReference>
<dbReference type="EMBL" id="JABEBT010000009">
    <property type="protein sequence ID" value="KAF7638809.1"/>
    <property type="molecule type" value="Genomic_DNA"/>
</dbReference>
<dbReference type="Proteomes" id="UP000605970">
    <property type="component" value="Unassembled WGS sequence"/>
</dbReference>
<dbReference type="OrthoDB" id="329835at2759"/>
<protein>
    <submittedName>
        <fullName evidence="5">PKS_AT domain-containing protein</fullName>
    </submittedName>
</protein>
<dbReference type="InterPro" id="IPR050444">
    <property type="entry name" value="Polyketide_Synthase"/>
</dbReference>
<keyword evidence="6" id="KW-1185">Reference proteome</keyword>
<feature type="non-terminal residue" evidence="5">
    <location>
        <position position="603"/>
    </location>
</feature>
<dbReference type="GO" id="GO:0016740">
    <property type="term" value="F:transferase activity"/>
    <property type="evidence" value="ECO:0007669"/>
    <property type="project" value="UniProtKB-KW"/>
</dbReference>
<evidence type="ECO:0000256" key="1">
    <source>
        <dbReference type="ARBA" id="ARBA00022679"/>
    </source>
</evidence>
<dbReference type="Gene3D" id="3.40.366.10">
    <property type="entry name" value="Malonyl-Coenzyme A Acyl Carrier Protein, domain 2"/>
    <property type="match status" value="1"/>
</dbReference>
<organism evidence="5 6">
    <name type="scientific">Meloidogyne graminicola</name>
    <dbReference type="NCBI Taxonomy" id="189291"/>
    <lineage>
        <taxon>Eukaryota</taxon>
        <taxon>Metazoa</taxon>
        <taxon>Ecdysozoa</taxon>
        <taxon>Nematoda</taxon>
        <taxon>Chromadorea</taxon>
        <taxon>Rhabditida</taxon>
        <taxon>Tylenchina</taxon>
        <taxon>Tylenchomorpha</taxon>
        <taxon>Tylenchoidea</taxon>
        <taxon>Meloidogynidae</taxon>
        <taxon>Meloidogyninae</taxon>
        <taxon>Meloidogyne</taxon>
    </lineage>
</organism>
<dbReference type="InterPro" id="IPR014043">
    <property type="entry name" value="Acyl_transferase_dom"/>
</dbReference>
<dbReference type="PANTHER" id="PTHR45681">
    <property type="entry name" value="POLYKETIDE SYNTHASE 44-RELATED"/>
    <property type="match status" value="1"/>
</dbReference>
<evidence type="ECO:0000256" key="2">
    <source>
        <dbReference type="SAM" id="Coils"/>
    </source>
</evidence>
<dbReference type="Gene3D" id="3.30.70.250">
    <property type="entry name" value="Malonyl-CoA ACP transacylase, ACP-binding"/>
    <property type="match status" value="1"/>
</dbReference>
<keyword evidence="2" id="KW-0175">Coiled coil</keyword>
<feature type="domain" description="Malonyl-CoA:ACP transacylase (MAT)" evidence="4">
    <location>
        <begin position="229"/>
        <end position="485"/>
    </location>
</feature>
<dbReference type="PANTHER" id="PTHR45681:SF6">
    <property type="entry name" value="POLYKETIDE SYNTHASE 37"/>
    <property type="match status" value="1"/>
</dbReference>
<feature type="coiled-coil region" evidence="2">
    <location>
        <begin position="141"/>
        <end position="168"/>
    </location>
</feature>
<dbReference type="Gene3D" id="3.30.70.3290">
    <property type="match status" value="1"/>
</dbReference>
<dbReference type="AlphaFoldDB" id="A0A8T0A0H0"/>
<proteinExistence type="predicted"/>
<gene>
    <name evidence="5" type="ORF">Mgra_00001617</name>
</gene>
<keyword evidence="3" id="KW-0732">Signal</keyword>
<comment type="caution">
    <text evidence="5">The sequence shown here is derived from an EMBL/GenBank/DDBJ whole genome shotgun (WGS) entry which is preliminary data.</text>
</comment>
<evidence type="ECO:0000313" key="5">
    <source>
        <dbReference type="EMBL" id="KAF7638809.1"/>
    </source>
</evidence>
<feature type="chain" id="PRO_5035948416" evidence="3">
    <location>
        <begin position="21"/>
        <end position="603"/>
    </location>
</feature>
<dbReference type="InterPro" id="IPR016035">
    <property type="entry name" value="Acyl_Trfase/lysoPLipase"/>
</dbReference>
<keyword evidence="1" id="KW-0808">Transferase</keyword>
<feature type="non-terminal residue" evidence="5">
    <location>
        <position position="1"/>
    </location>
</feature>
<evidence type="ECO:0000259" key="4">
    <source>
        <dbReference type="SMART" id="SM00827"/>
    </source>
</evidence>